<dbReference type="AlphaFoldDB" id="A0A4Q0XJL9"/>
<gene>
    <name evidence="1" type="ORF">ESZ48_00040</name>
</gene>
<evidence type="ECO:0000313" key="1">
    <source>
        <dbReference type="EMBL" id="RXJ52134.1"/>
    </source>
</evidence>
<dbReference type="PROSITE" id="PS51257">
    <property type="entry name" value="PROKAR_LIPOPROTEIN"/>
    <property type="match status" value="1"/>
</dbReference>
<dbReference type="InterPro" id="IPR046219">
    <property type="entry name" value="DUF6252"/>
</dbReference>
<evidence type="ECO:0008006" key="3">
    <source>
        <dbReference type="Google" id="ProtNLM"/>
    </source>
</evidence>
<evidence type="ECO:0000313" key="2">
    <source>
        <dbReference type="Proteomes" id="UP000289792"/>
    </source>
</evidence>
<dbReference type="RefSeq" id="WP_129015270.1">
    <property type="nucleotide sequence ID" value="NZ_SDDZ01000001.1"/>
</dbReference>
<sequence length="154" mass="17228">MRKIVLLIITITAFYGCSDEVKFNSPALQGNKNYQLWSATYFDAVLAENGRLTINAGDKFEKMTFRLSSLQEGTYVLSEMSDSRIDFLDLENISYSTINPPSQEGALYPEIGQVVITEFDGKTVTGTFRFIAFSSDGLYSVGFNQGVLYKIPVR</sequence>
<dbReference type="Pfam" id="PF19765">
    <property type="entry name" value="DUF6252"/>
    <property type="match status" value="1"/>
</dbReference>
<organism evidence="1 2">
    <name type="scientific">Gelidibacter gilvus</name>
    <dbReference type="NCBI Taxonomy" id="59602"/>
    <lineage>
        <taxon>Bacteria</taxon>
        <taxon>Pseudomonadati</taxon>
        <taxon>Bacteroidota</taxon>
        <taxon>Flavobacteriia</taxon>
        <taxon>Flavobacteriales</taxon>
        <taxon>Flavobacteriaceae</taxon>
        <taxon>Gelidibacter</taxon>
    </lineage>
</organism>
<protein>
    <recommendedName>
        <fullName evidence="3">Lipoprotein</fullName>
    </recommendedName>
</protein>
<dbReference type="Proteomes" id="UP000289792">
    <property type="component" value="Unassembled WGS sequence"/>
</dbReference>
<proteinExistence type="predicted"/>
<dbReference type="EMBL" id="SDDZ01000001">
    <property type="protein sequence ID" value="RXJ52134.1"/>
    <property type="molecule type" value="Genomic_DNA"/>
</dbReference>
<accession>A0A4Q0XJL9</accession>
<reference evidence="1 2" key="1">
    <citation type="submission" date="2019-01" db="EMBL/GenBank/DDBJ databases">
        <title>Genome sequence of the Antarctic species Gelidibacter gilvus ACAM 158(T).</title>
        <authorList>
            <person name="Bowman J.P."/>
        </authorList>
    </citation>
    <scope>NUCLEOTIDE SEQUENCE [LARGE SCALE GENOMIC DNA]</scope>
    <source>
        <strain evidence="1 2">IC158</strain>
    </source>
</reference>
<name>A0A4Q0XJL9_9FLAO</name>
<comment type="caution">
    <text evidence="1">The sequence shown here is derived from an EMBL/GenBank/DDBJ whole genome shotgun (WGS) entry which is preliminary data.</text>
</comment>
<keyword evidence="2" id="KW-1185">Reference proteome</keyword>
<dbReference type="OrthoDB" id="1448607at2"/>